<organism evidence="2 3">
    <name type="scientific">Caerostris extrusa</name>
    <name type="common">Bark spider</name>
    <name type="synonym">Caerostris bankana</name>
    <dbReference type="NCBI Taxonomy" id="172846"/>
    <lineage>
        <taxon>Eukaryota</taxon>
        <taxon>Metazoa</taxon>
        <taxon>Ecdysozoa</taxon>
        <taxon>Arthropoda</taxon>
        <taxon>Chelicerata</taxon>
        <taxon>Arachnida</taxon>
        <taxon>Araneae</taxon>
        <taxon>Araneomorphae</taxon>
        <taxon>Entelegynae</taxon>
        <taxon>Araneoidea</taxon>
        <taxon>Araneidae</taxon>
        <taxon>Caerostris</taxon>
    </lineage>
</organism>
<evidence type="ECO:0000256" key="1">
    <source>
        <dbReference type="SAM" id="MobiDB-lite"/>
    </source>
</evidence>
<dbReference type="AlphaFoldDB" id="A0AAV4T3I3"/>
<feature type="region of interest" description="Disordered" evidence="1">
    <location>
        <begin position="69"/>
        <end position="90"/>
    </location>
</feature>
<proteinExistence type="predicted"/>
<comment type="caution">
    <text evidence="2">The sequence shown here is derived from an EMBL/GenBank/DDBJ whole genome shotgun (WGS) entry which is preliminary data.</text>
</comment>
<dbReference type="Proteomes" id="UP001054945">
    <property type="component" value="Unassembled WGS sequence"/>
</dbReference>
<protein>
    <submittedName>
        <fullName evidence="2">Uncharacterized protein</fullName>
    </submittedName>
</protein>
<name>A0AAV4T3I3_CAEEX</name>
<sequence length="90" mass="9999">MLLTCIEFKCISSASKLVETGMGSKYPLKLAYGCNTTAPLVFPSKPWYNTPFVYADLCKSRGEKCQKNAFKLSHNSSRNPQPPPRPQPST</sequence>
<evidence type="ECO:0000313" key="3">
    <source>
        <dbReference type="Proteomes" id="UP001054945"/>
    </source>
</evidence>
<keyword evidence="3" id="KW-1185">Reference proteome</keyword>
<gene>
    <name evidence="2" type="ORF">CEXT_293161</name>
</gene>
<accession>A0AAV4T3I3</accession>
<feature type="compositionally biased region" description="Pro residues" evidence="1">
    <location>
        <begin position="80"/>
        <end position="90"/>
    </location>
</feature>
<evidence type="ECO:0000313" key="2">
    <source>
        <dbReference type="EMBL" id="GIY39806.1"/>
    </source>
</evidence>
<reference evidence="2 3" key="1">
    <citation type="submission" date="2021-06" db="EMBL/GenBank/DDBJ databases">
        <title>Caerostris extrusa draft genome.</title>
        <authorList>
            <person name="Kono N."/>
            <person name="Arakawa K."/>
        </authorList>
    </citation>
    <scope>NUCLEOTIDE SEQUENCE [LARGE SCALE GENOMIC DNA]</scope>
</reference>
<dbReference type="EMBL" id="BPLR01010513">
    <property type="protein sequence ID" value="GIY39806.1"/>
    <property type="molecule type" value="Genomic_DNA"/>
</dbReference>